<feature type="transmembrane region" description="Helical" evidence="1">
    <location>
        <begin position="143"/>
        <end position="161"/>
    </location>
</feature>
<evidence type="ECO:0000313" key="4">
    <source>
        <dbReference type="Proteomes" id="UP000185936"/>
    </source>
</evidence>
<proteinExistence type="predicted"/>
<feature type="transmembrane region" description="Helical" evidence="1">
    <location>
        <begin position="222"/>
        <end position="239"/>
    </location>
</feature>
<feature type="domain" description="Phosphatidic acid phosphatase type 2/haloperoxidase" evidence="2">
    <location>
        <begin position="50"/>
        <end position="162"/>
    </location>
</feature>
<dbReference type="InterPro" id="IPR036938">
    <property type="entry name" value="PAP2/HPO_sf"/>
</dbReference>
<name>A0A1N7FAX1_9EURY</name>
<feature type="transmembrane region" description="Helical" evidence="1">
    <location>
        <begin position="119"/>
        <end position="137"/>
    </location>
</feature>
<gene>
    <name evidence="3" type="ORF">SAMN05421752_106138</name>
</gene>
<dbReference type="EMBL" id="FTNR01000006">
    <property type="protein sequence ID" value="SIR97375.1"/>
    <property type="molecule type" value="Genomic_DNA"/>
</dbReference>
<feature type="transmembrane region" description="Helical" evidence="1">
    <location>
        <begin position="51"/>
        <end position="72"/>
    </location>
</feature>
<dbReference type="Gene3D" id="1.20.144.10">
    <property type="entry name" value="Phosphatidic acid phosphatase type 2/haloperoxidase"/>
    <property type="match status" value="1"/>
</dbReference>
<dbReference type="AlphaFoldDB" id="A0A1N7FAX1"/>
<accession>A0A1N7FAX1</accession>
<dbReference type="PANTHER" id="PTHR14969">
    <property type="entry name" value="SPHINGOSINE-1-PHOSPHATE PHOSPHOHYDROLASE"/>
    <property type="match status" value="1"/>
</dbReference>
<feature type="transmembrane region" description="Helical" evidence="1">
    <location>
        <begin position="193"/>
        <end position="210"/>
    </location>
</feature>
<dbReference type="SUPFAM" id="SSF48317">
    <property type="entry name" value="Acid phosphatase/Vanadium-dependent haloperoxidase"/>
    <property type="match status" value="1"/>
</dbReference>
<sequence>MRFEAESKLVREAVSAEYAEFVIAITELGGVTALMGILALLFWWGDRRQSALVISYAIAGLAVMLALKTVLALPRPPEDAMLVALEDEREGYGFPSGHAFAATVVYGGLLSMSDRAREPWTVAGVGALVVAISLSRVVIGVHYLGDVIVGMLLGVGFVVAMNRLTRGVPAVGFAVALVLAVPALVITGVSEDTILAVGGALGGLLTAGRIDGLPDLQSRLEGVALAAVGGGGVVALQLVESVVSATLALGALYASLVAWILVAPVVVGHVGDRLVGSAVVDRRSSRYPDE</sequence>
<keyword evidence="1" id="KW-0472">Membrane</keyword>
<dbReference type="STRING" id="308853.SAMN05421752_106138"/>
<dbReference type="Pfam" id="PF01569">
    <property type="entry name" value="PAP2"/>
    <property type="match status" value="1"/>
</dbReference>
<dbReference type="InterPro" id="IPR000326">
    <property type="entry name" value="PAP2/HPO"/>
</dbReference>
<dbReference type="PANTHER" id="PTHR14969:SF13">
    <property type="entry name" value="AT30094P"/>
    <property type="match status" value="1"/>
</dbReference>
<dbReference type="SMART" id="SM00014">
    <property type="entry name" value="acidPPc"/>
    <property type="match status" value="1"/>
</dbReference>
<dbReference type="Proteomes" id="UP000185936">
    <property type="component" value="Unassembled WGS sequence"/>
</dbReference>
<evidence type="ECO:0000259" key="2">
    <source>
        <dbReference type="SMART" id="SM00014"/>
    </source>
</evidence>
<feature type="transmembrane region" description="Helical" evidence="1">
    <location>
        <begin position="21"/>
        <end position="44"/>
    </location>
</feature>
<evidence type="ECO:0000313" key="3">
    <source>
        <dbReference type="EMBL" id="SIR97375.1"/>
    </source>
</evidence>
<protein>
    <submittedName>
        <fullName evidence="3">PAP2 superfamily protein</fullName>
    </submittedName>
</protein>
<feature type="transmembrane region" description="Helical" evidence="1">
    <location>
        <begin position="92"/>
        <end position="112"/>
    </location>
</feature>
<feature type="transmembrane region" description="Helical" evidence="1">
    <location>
        <begin position="168"/>
        <end position="187"/>
    </location>
</feature>
<organism evidence="3 4">
    <name type="scientific">Natronorubrum thiooxidans</name>
    <dbReference type="NCBI Taxonomy" id="308853"/>
    <lineage>
        <taxon>Archaea</taxon>
        <taxon>Methanobacteriati</taxon>
        <taxon>Methanobacteriota</taxon>
        <taxon>Stenosarchaea group</taxon>
        <taxon>Halobacteria</taxon>
        <taxon>Halobacteriales</taxon>
        <taxon>Natrialbaceae</taxon>
        <taxon>Natronorubrum</taxon>
    </lineage>
</organism>
<evidence type="ECO:0000256" key="1">
    <source>
        <dbReference type="SAM" id="Phobius"/>
    </source>
</evidence>
<keyword evidence="4" id="KW-1185">Reference proteome</keyword>
<keyword evidence="1" id="KW-1133">Transmembrane helix</keyword>
<dbReference type="RefSeq" id="WP_076609078.1">
    <property type="nucleotide sequence ID" value="NZ_FTNR01000006.1"/>
</dbReference>
<dbReference type="OrthoDB" id="10182at2157"/>
<feature type="transmembrane region" description="Helical" evidence="1">
    <location>
        <begin position="245"/>
        <end position="267"/>
    </location>
</feature>
<keyword evidence="1" id="KW-0812">Transmembrane</keyword>
<reference evidence="4" key="1">
    <citation type="submission" date="2017-01" db="EMBL/GenBank/DDBJ databases">
        <authorList>
            <person name="Varghese N."/>
            <person name="Submissions S."/>
        </authorList>
    </citation>
    <scope>NUCLEOTIDE SEQUENCE [LARGE SCALE GENOMIC DNA]</scope>
    <source>
        <strain evidence="4">type strain: HArc-</strain>
    </source>
</reference>